<organism evidence="1 2">
    <name type="scientific">Rotaria magnacalcarata</name>
    <dbReference type="NCBI Taxonomy" id="392030"/>
    <lineage>
        <taxon>Eukaryota</taxon>
        <taxon>Metazoa</taxon>
        <taxon>Spiralia</taxon>
        <taxon>Gnathifera</taxon>
        <taxon>Rotifera</taxon>
        <taxon>Eurotatoria</taxon>
        <taxon>Bdelloidea</taxon>
        <taxon>Philodinida</taxon>
        <taxon>Philodinidae</taxon>
        <taxon>Rotaria</taxon>
    </lineage>
</organism>
<reference evidence="1" key="1">
    <citation type="submission" date="2021-02" db="EMBL/GenBank/DDBJ databases">
        <authorList>
            <person name="Nowell W R."/>
        </authorList>
    </citation>
    <scope>NUCLEOTIDE SEQUENCE</scope>
</reference>
<dbReference type="EMBL" id="CAJOBJ010039996">
    <property type="protein sequence ID" value="CAF4321364.1"/>
    <property type="molecule type" value="Genomic_DNA"/>
</dbReference>
<accession>A0A8S2U1X5</accession>
<feature type="non-terminal residue" evidence="1">
    <location>
        <position position="1"/>
    </location>
</feature>
<protein>
    <submittedName>
        <fullName evidence="1">Uncharacterized protein</fullName>
    </submittedName>
</protein>
<evidence type="ECO:0000313" key="1">
    <source>
        <dbReference type="EMBL" id="CAF4321364.1"/>
    </source>
</evidence>
<sequence>MLIRPFGDDSMRLDNLLGKRAEEGIHVYVMVFKDIVQVVGLNSWHTKVKLLTKSPNKKNIKVIRHPDHSVVPGTESSFLYS</sequence>
<gene>
    <name evidence="1" type="ORF">GIL414_LOCUS26706</name>
</gene>
<proteinExistence type="predicted"/>
<name>A0A8S2U1X5_9BILA</name>
<comment type="caution">
    <text evidence="1">The sequence shown here is derived from an EMBL/GenBank/DDBJ whole genome shotgun (WGS) entry which is preliminary data.</text>
</comment>
<dbReference type="Proteomes" id="UP000681720">
    <property type="component" value="Unassembled WGS sequence"/>
</dbReference>
<dbReference type="AlphaFoldDB" id="A0A8S2U1X5"/>
<evidence type="ECO:0000313" key="2">
    <source>
        <dbReference type="Proteomes" id="UP000681720"/>
    </source>
</evidence>